<name>A0A5B7CS26_PORTR</name>
<proteinExistence type="predicted"/>
<evidence type="ECO:0000313" key="2">
    <source>
        <dbReference type="Proteomes" id="UP000324222"/>
    </source>
</evidence>
<reference evidence="1 2" key="1">
    <citation type="submission" date="2019-05" db="EMBL/GenBank/DDBJ databases">
        <title>Another draft genome of Portunus trituberculatus and its Hox gene families provides insights of decapod evolution.</title>
        <authorList>
            <person name="Jeong J.-H."/>
            <person name="Song I."/>
            <person name="Kim S."/>
            <person name="Choi T."/>
            <person name="Kim D."/>
            <person name="Ryu S."/>
            <person name="Kim W."/>
        </authorList>
    </citation>
    <scope>NUCLEOTIDE SEQUENCE [LARGE SCALE GENOMIC DNA]</scope>
    <source>
        <tissue evidence="1">Muscle</tissue>
    </source>
</reference>
<gene>
    <name evidence="1" type="ORF">E2C01_002947</name>
</gene>
<organism evidence="1 2">
    <name type="scientific">Portunus trituberculatus</name>
    <name type="common">Swimming crab</name>
    <name type="synonym">Neptunus trituberculatus</name>
    <dbReference type="NCBI Taxonomy" id="210409"/>
    <lineage>
        <taxon>Eukaryota</taxon>
        <taxon>Metazoa</taxon>
        <taxon>Ecdysozoa</taxon>
        <taxon>Arthropoda</taxon>
        <taxon>Crustacea</taxon>
        <taxon>Multicrustacea</taxon>
        <taxon>Malacostraca</taxon>
        <taxon>Eumalacostraca</taxon>
        <taxon>Eucarida</taxon>
        <taxon>Decapoda</taxon>
        <taxon>Pleocyemata</taxon>
        <taxon>Brachyura</taxon>
        <taxon>Eubrachyura</taxon>
        <taxon>Portunoidea</taxon>
        <taxon>Portunidae</taxon>
        <taxon>Portuninae</taxon>
        <taxon>Portunus</taxon>
    </lineage>
</organism>
<sequence length="153" mass="17112">MPLRLTWWREGVRKRRGARGSGAGLQRCDKGSDSLCLHDAAPPDGRQGNYLITIIPIYDTLVPKIVTKLPHFVPQKYKNITLNCNQACPLEAPDNIERASCQHLGKGNPRVLVSPFCTNLYSGLEPRVPRTRRGSKAPTRQEGVPLHWDSFTV</sequence>
<dbReference type="AlphaFoldDB" id="A0A5B7CS26"/>
<protein>
    <submittedName>
        <fullName evidence="1">Uncharacterized protein</fullName>
    </submittedName>
</protein>
<keyword evidence="2" id="KW-1185">Reference proteome</keyword>
<comment type="caution">
    <text evidence="1">The sequence shown here is derived from an EMBL/GenBank/DDBJ whole genome shotgun (WGS) entry which is preliminary data.</text>
</comment>
<evidence type="ECO:0000313" key="1">
    <source>
        <dbReference type="EMBL" id="MPC10313.1"/>
    </source>
</evidence>
<dbReference type="Proteomes" id="UP000324222">
    <property type="component" value="Unassembled WGS sequence"/>
</dbReference>
<dbReference type="EMBL" id="VSRR010000110">
    <property type="protein sequence ID" value="MPC10313.1"/>
    <property type="molecule type" value="Genomic_DNA"/>
</dbReference>
<accession>A0A5B7CS26</accession>